<dbReference type="Proteomes" id="UP001595840">
    <property type="component" value="Unassembled WGS sequence"/>
</dbReference>
<organism evidence="1 2">
    <name type="scientific">Simiduia curdlanivorans</name>
    <dbReference type="NCBI Taxonomy" id="1492769"/>
    <lineage>
        <taxon>Bacteria</taxon>
        <taxon>Pseudomonadati</taxon>
        <taxon>Pseudomonadota</taxon>
        <taxon>Gammaproteobacteria</taxon>
        <taxon>Cellvibrionales</taxon>
        <taxon>Cellvibrionaceae</taxon>
        <taxon>Simiduia</taxon>
    </lineage>
</organism>
<evidence type="ECO:0000313" key="1">
    <source>
        <dbReference type="EMBL" id="MFC4362255.1"/>
    </source>
</evidence>
<evidence type="ECO:0000313" key="2">
    <source>
        <dbReference type="Proteomes" id="UP001595840"/>
    </source>
</evidence>
<name>A0ABV8V2W7_9GAMM</name>
<dbReference type="RefSeq" id="WP_290265522.1">
    <property type="nucleotide sequence ID" value="NZ_JAUFQG010000006.1"/>
</dbReference>
<gene>
    <name evidence="1" type="ORF">ACFOX3_08075</name>
</gene>
<sequence length="183" mass="21107">MDNDIYIKALRYAEEKKKFTLQELQFELGLSDELVDQIALQAHHKQIFFQSTSNFYNKYKSEPYPQCFFSVEDKFRLLEHEELNHARESALSATRFAVLALVISAIGSFSSIYFSLQPSTQLSALSRQLTSIESQLIKSSDLLSDIAKVNEKIDSQALNYEKEMELMLVIQEDLRAIKNEIQP</sequence>
<comment type="caution">
    <text evidence="1">The sequence shown here is derived from an EMBL/GenBank/DDBJ whole genome shotgun (WGS) entry which is preliminary data.</text>
</comment>
<keyword evidence="2" id="KW-1185">Reference proteome</keyword>
<dbReference type="EMBL" id="JBHSCX010000005">
    <property type="protein sequence ID" value="MFC4362255.1"/>
    <property type="molecule type" value="Genomic_DNA"/>
</dbReference>
<accession>A0ABV8V2W7</accession>
<protein>
    <submittedName>
        <fullName evidence="1">Uncharacterized protein</fullName>
    </submittedName>
</protein>
<reference evidence="2" key="1">
    <citation type="journal article" date="2019" name="Int. J. Syst. Evol. Microbiol.">
        <title>The Global Catalogue of Microorganisms (GCM) 10K type strain sequencing project: providing services to taxonomists for standard genome sequencing and annotation.</title>
        <authorList>
            <consortium name="The Broad Institute Genomics Platform"/>
            <consortium name="The Broad Institute Genome Sequencing Center for Infectious Disease"/>
            <person name="Wu L."/>
            <person name="Ma J."/>
        </authorList>
    </citation>
    <scope>NUCLEOTIDE SEQUENCE [LARGE SCALE GENOMIC DNA]</scope>
    <source>
        <strain evidence="2">CECT 8570</strain>
    </source>
</reference>
<proteinExistence type="predicted"/>